<proteinExistence type="predicted"/>
<dbReference type="AlphaFoldDB" id="A0A4U0YXK9"/>
<evidence type="ECO:0000256" key="1">
    <source>
        <dbReference type="SAM" id="SignalP"/>
    </source>
</evidence>
<dbReference type="GO" id="GO:0008233">
    <property type="term" value="F:peptidase activity"/>
    <property type="evidence" value="ECO:0007669"/>
    <property type="project" value="UniProtKB-KW"/>
</dbReference>
<keyword evidence="2" id="KW-0378">Hydrolase</keyword>
<feature type="chain" id="PRO_5020820173" evidence="1">
    <location>
        <begin position="28"/>
        <end position="285"/>
    </location>
</feature>
<dbReference type="RefSeq" id="WP_136791647.1">
    <property type="nucleotide sequence ID" value="NZ_SWAU01000031.1"/>
</dbReference>
<reference evidence="2 3" key="1">
    <citation type="submission" date="2019-04" db="EMBL/GenBank/DDBJ databases">
        <title>Crypto-aerobic microbial life in anoxic (sulfidic) marine sediments.</title>
        <authorList>
            <person name="Bhattacharya S."/>
            <person name="Roy C."/>
            <person name="Mondal N."/>
            <person name="Sarkar J."/>
            <person name="Mandal S."/>
            <person name="Rameez M.J."/>
            <person name="Ghosh W."/>
        </authorList>
    </citation>
    <scope>NUCLEOTIDE SEQUENCE [LARGE SCALE GENOMIC DNA]</scope>
    <source>
        <strain evidence="2 3">SBBC</strain>
    </source>
</reference>
<protein>
    <submittedName>
        <fullName evidence="2">Viral aspartic protease</fullName>
    </submittedName>
</protein>
<organism evidence="2 3">
    <name type="scientific">Cereibacter changlensis</name>
    <dbReference type="NCBI Taxonomy" id="402884"/>
    <lineage>
        <taxon>Bacteria</taxon>
        <taxon>Pseudomonadati</taxon>
        <taxon>Pseudomonadota</taxon>
        <taxon>Alphaproteobacteria</taxon>
        <taxon>Rhodobacterales</taxon>
        <taxon>Paracoccaceae</taxon>
        <taxon>Cereibacter</taxon>
    </lineage>
</organism>
<comment type="caution">
    <text evidence="2">The sequence shown here is derived from an EMBL/GenBank/DDBJ whole genome shotgun (WGS) entry which is preliminary data.</text>
</comment>
<name>A0A4U0YXK9_9RHOB</name>
<dbReference type="Proteomes" id="UP000306340">
    <property type="component" value="Unassembled WGS sequence"/>
</dbReference>
<gene>
    <name evidence="2" type="ORF">FAZ78_05395</name>
</gene>
<feature type="signal peptide" evidence="1">
    <location>
        <begin position="1"/>
        <end position="27"/>
    </location>
</feature>
<keyword evidence="2" id="KW-0645">Protease</keyword>
<dbReference type="EMBL" id="SWAU01000031">
    <property type="protein sequence ID" value="TKA97570.1"/>
    <property type="molecule type" value="Genomic_DNA"/>
</dbReference>
<evidence type="ECO:0000313" key="3">
    <source>
        <dbReference type="Proteomes" id="UP000306340"/>
    </source>
</evidence>
<sequence>MTPLPPSSRLRPAALTLPLLLALAACGGGGGSEPVREPTLERYTTNHNGFSRVRLNKASNRADDRVLAQFDDGNPASPAGYRNLIAEQEEVYRDKMFVEVIGQVENNGQIETVSRILRITADTEPFTNIESATGKYYFRGANYAWVSLDGGEVLSGAADDGLVNMMVDFDNSEMTIDLVTGSGVRTALLVPESKPLPFDIATGQFGGAVSLQVWDPNSSDILEAQGTLIGNVGGNPAYVDNAHGLATSGLYTISGRDEATGRTVEADGVFFGVHEHLLGTPVLPD</sequence>
<accession>A0A4U0YXK9</accession>
<evidence type="ECO:0000313" key="2">
    <source>
        <dbReference type="EMBL" id="TKA97570.1"/>
    </source>
</evidence>
<dbReference type="GO" id="GO:0006508">
    <property type="term" value="P:proteolysis"/>
    <property type="evidence" value="ECO:0007669"/>
    <property type="project" value="UniProtKB-KW"/>
</dbReference>
<keyword evidence="1" id="KW-0732">Signal</keyword>